<keyword evidence="5" id="KW-1133">Transmembrane helix</keyword>
<dbReference type="Pfam" id="PF00578">
    <property type="entry name" value="AhpC-TSA"/>
    <property type="match status" value="1"/>
</dbReference>
<dbReference type="InterPro" id="IPR013766">
    <property type="entry name" value="Thioredoxin_domain"/>
</dbReference>
<evidence type="ECO:0000256" key="2">
    <source>
        <dbReference type="ARBA" id="ARBA00022748"/>
    </source>
</evidence>
<evidence type="ECO:0000256" key="5">
    <source>
        <dbReference type="SAM" id="Phobius"/>
    </source>
</evidence>
<dbReference type="PANTHER" id="PTHR42852">
    <property type="entry name" value="THIOL:DISULFIDE INTERCHANGE PROTEIN DSBE"/>
    <property type="match status" value="1"/>
</dbReference>
<dbReference type="PANTHER" id="PTHR42852:SF6">
    <property type="entry name" value="THIOL:DISULFIDE INTERCHANGE PROTEIN DSBE"/>
    <property type="match status" value="1"/>
</dbReference>
<keyword evidence="3" id="KW-1015">Disulfide bond</keyword>
<feature type="transmembrane region" description="Helical" evidence="5">
    <location>
        <begin position="21"/>
        <end position="42"/>
    </location>
</feature>
<dbReference type="NCBIfam" id="TIGR00385">
    <property type="entry name" value="dsbE"/>
    <property type="match status" value="1"/>
</dbReference>
<keyword evidence="5" id="KW-0472">Membrane</keyword>
<dbReference type="InterPro" id="IPR036249">
    <property type="entry name" value="Thioredoxin-like_sf"/>
</dbReference>
<dbReference type="GO" id="GO:0016209">
    <property type="term" value="F:antioxidant activity"/>
    <property type="evidence" value="ECO:0007669"/>
    <property type="project" value="InterPro"/>
</dbReference>
<dbReference type="Gene3D" id="3.40.30.10">
    <property type="entry name" value="Glutaredoxin"/>
    <property type="match status" value="1"/>
</dbReference>
<accession>A0A4V1KV18</accession>
<feature type="domain" description="Thioredoxin" evidence="6">
    <location>
        <begin position="55"/>
        <end position="206"/>
    </location>
</feature>
<evidence type="ECO:0000313" key="7">
    <source>
        <dbReference type="EMBL" id="RXG86660.1"/>
    </source>
</evidence>
<dbReference type="GO" id="GO:0030288">
    <property type="term" value="C:outer membrane-bounded periplasmic space"/>
    <property type="evidence" value="ECO:0007669"/>
    <property type="project" value="InterPro"/>
</dbReference>
<protein>
    <submittedName>
        <fullName evidence="7">DsbE family thiol:disulfide interchange protein</fullName>
    </submittedName>
</protein>
<name>A0A4V1KV18_9BRAD</name>
<dbReference type="Proteomes" id="UP000290174">
    <property type="component" value="Unassembled WGS sequence"/>
</dbReference>
<evidence type="ECO:0000256" key="1">
    <source>
        <dbReference type="ARBA" id="ARBA00004196"/>
    </source>
</evidence>
<evidence type="ECO:0000259" key="6">
    <source>
        <dbReference type="PROSITE" id="PS51352"/>
    </source>
</evidence>
<evidence type="ECO:0000256" key="3">
    <source>
        <dbReference type="ARBA" id="ARBA00023157"/>
    </source>
</evidence>
<evidence type="ECO:0000256" key="4">
    <source>
        <dbReference type="ARBA" id="ARBA00023284"/>
    </source>
</evidence>
<dbReference type="RefSeq" id="WP_128956816.1">
    <property type="nucleotide sequence ID" value="NZ_RKMK01000046.1"/>
</dbReference>
<dbReference type="InterPro" id="IPR004799">
    <property type="entry name" value="Periplasmic_diS_OxRdtase_DsbE"/>
</dbReference>
<dbReference type="PROSITE" id="PS51352">
    <property type="entry name" value="THIOREDOXIN_2"/>
    <property type="match status" value="1"/>
</dbReference>
<dbReference type="InterPro" id="IPR050553">
    <property type="entry name" value="Thioredoxin_ResA/DsbE_sf"/>
</dbReference>
<dbReference type="GO" id="GO:0017004">
    <property type="term" value="P:cytochrome complex assembly"/>
    <property type="evidence" value="ECO:0007669"/>
    <property type="project" value="UniProtKB-KW"/>
</dbReference>
<comment type="caution">
    <text evidence="7">The sequence shown here is derived from an EMBL/GenBank/DDBJ whole genome shotgun (WGS) entry which is preliminary data.</text>
</comment>
<comment type="subcellular location">
    <subcellularLocation>
        <location evidence="1">Cell envelope</location>
    </subcellularLocation>
</comment>
<sequence length="207" mass="21682">MSNIPASIHLSSSATPPRRRVARLWVVIPLLVFCGIAALLLVRLGAGDPSLVPSALIGRSVPQFALKPLEGLSTSGPPGLSSADLRRGHVTILNVFASWCVECREEEGALMALASDPTLQRRGVKLAGIVYKDDPKNALAYLVAHGNPFAQVGTDRSGRTGIDFGVYGVPETYVIKGDGTIAYKLVGGISDASRPGLMAAIAEAARP</sequence>
<keyword evidence="4" id="KW-0676">Redox-active center</keyword>
<proteinExistence type="predicted"/>
<reference evidence="7 8" key="1">
    <citation type="submission" date="2018-11" db="EMBL/GenBank/DDBJ databases">
        <title>Bradyrhizobium sp. nov., isolated from effective nodules of peanut in China.</title>
        <authorList>
            <person name="Li Y."/>
        </authorList>
    </citation>
    <scope>NUCLEOTIDE SEQUENCE [LARGE SCALE GENOMIC DNA]</scope>
    <source>
        <strain evidence="7 8">CCBAU 51770</strain>
    </source>
</reference>
<dbReference type="SUPFAM" id="SSF52833">
    <property type="entry name" value="Thioredoxin-like"/>
    <property type="match status" value="1"/>
</dbReference>
<keyword evidence="5" id="KW-0812">Transmembrane</keyword>
<dbReference type="AlphaFoldDB" id="A0A4V1KV18"/>
<gene>
    <name evidence="7" type="ORF">EAS61_32835</name>
</gene>
<dbReference type="InterPro" id="IPR000866">
    <property type="entry name" value="AhpC/TSA"/>
</dbReference>
<organism evidence="7 8">
    <name type="scientific">Bradyrhizobium zhanjiangense</name>
    <dbReference type="NCBI Taxonomy" id="1325107"/>
    <lineage>
        <taxon>Bacteria</taxon>
        <taxon>Pseudomonadati</taxon>
        <taxon>Pseudomonadota</taxon>
        <taxon>Alphaproteobacteria</taxon>
        <taxon>Hyphomicrobiales</taxon>
        <taxon>Nitrobacteraceae</taxon>
        <taxon>Bradyrhizobium</taxon>
    </lineage>
</organism>
<dbReference type="GO" id="GO:0015036">
    <property type="term" value="F:disulfide oxidoreductase activity"/>
    <property type="evidence" value="ECO:0007669"/>
    <property type="project" value="InterPro"/>
</dbReference>
<dbReference type="EMBL" id="RKMK01000046">
    <property type="protein sequence ID" value="RXG86660.1"/>
    <property type="molecule type" value="Genomic_DNA"/>
</dbReference>
<keyword evidence="2" id="KW-0201">Cytochrome c-type biogenesis</keyword>
<evidence type="ECO:0000313" key="8">
    <source>
        <dbReference type="Proteomes" id="UP000290174"/>
    </source>
</evidence>